<dbReference type="Proteomes" id="UP000777438">
    <property type="component" value="Unassembled WGS sequence"/>
</dbReference>
<dbReference type="SUPFAM" id="SSF48403">
    <property type="entry name" value="Ankyrin repeat"/>
    <property type="match status" value="1"/>
</dbReference>
<protein>
    <submittedName>
        <fullName evidence="4">Ankyrin repeat-containing domain protein</fullName>
    </submittedName>
</protein>
<dbReference type="SMART" id="SM00248">
    <property type="entry name" value="ANK"/>
    <property type="match status" value="6"/>
</dbReference>
<feature type="repeat" description="ANK" evidence="3">
    <location>
        <begin position="226"/>
        <end position="248"/>
    </location>
</feature>
<dbReference type="AlphaFoldDB" id="A0A9P8VY07"/>
<evidence type="ECO:0000313" key="5">
    <source>
        <dbReference type="Proteomes" id="UP000777438"/>
    </source>
</evidence>
<dbReference type="PROSITE" id="PS50297">
    <property type="entry name" value="ANK_REP_REGION"/>
    <property type="match status" value="1"/>
</dbReference>
<keyword evidence="1" id="KW-0677">Repeat</keyword>
<dbReference type="OrthoDB" id="21416at2759"/>
<reference evidence="4 5" key="1">
    <citation type="journal article" date="2021" name="Nat. Commun.">
        <title>Genetic determinants of endophytism in the Arabidopsis root mycobiome.</title>
        <authorList>
            <person name="Mesny F."/>
            <person name="Miyauchi S."/>
            <person name="Thiergart T."/>
            <person name="Pickel B."/>
            <person name="Atanasova L."/>
            <person name="Karlsson M."/>
            <person name="Huettel B."/>
            <person name="Barry K.W."/>
            <person name="Haridas S."/>
            <person name="Chen C."/>
            <person name="Bauer D."/>
            <person name="Andreopoulos W."/>
            <person name="Pangilinan J."/>
            <person name="LaButti K."/>
            <person name="Riley R."/>
            <person name="Lipzen A."/>
            <person name="Clum A."/>
            <person name="Drula E."/>
            <person name="Henrissat B."/>
            <person name="Kohler A."/>
            <person name="Grigoriev I.V."/>
            <person name="Martin F.M."/>
            <person name="Hacquard S."/>
        </authorList>
    </citation>
    <scope>NUCLEOTIDE SEQUENCE [LARGE SCALE GENOMIC DNA]</scope>
    <source>
        <strain evidence="4 5">MPI-CAGE-CH-0241</strain>
    </source>
</reference>
<dbReference type="Gene3D" id="1.25.40.20">
    <property type="entry name" value="Ankyrin repeat-containing domain"/>
    <property type="match status" value="1"/>
</dbReference>
<evidence type="ECO:0000256" key="3">
    <source>
        <dbReference type="PROSITE-ProRule" id="PRU00023"/>
    </source>
</evidence>
<dbReference type="PROSITE" id="PS50088">
    <property type="entry name" value="ANK_REPEAT"/>
    <property type="match status" value="1"/>
</dbReference>
<keyword evidence="2 3" id="KW-0040">ANK repeat</keyword>
<comment type="caution">
    <text evidence="4">The sequence shown here is derived from an EMBL/GenBank/DDBJ whole genome shotgun (WGS) entry which is preliminary data.</text>
</comment>
<keyword evidence="5" id="KW-1185">Reference proteome</keyword>
<evidence type="ECO:0000256" key="1">
    <source>
        <dbReference type="ARBA" id="ARBA00022737"/>
    </source>
</evidence>
<gene>
    <name evidence="4" type="ORF">B0T10DRAFT_143839</name>
</gene>
<evidence type="ECO:0000313" key="4">
    <source>
        <dbReference type="EMBL" id="KAH6880393.1"/>
    </source>
</evidence>
<dbReference type="PANTHER" id="PTHR24198">
    <property type="entry name" value="ANKYRIN REPEAT AND PROTEIN KINASE DOMAIN-CONTAINING PROTEIN"/>
    <property type="match status" value="1"/>
</dbReference>
<dbReference type="EMBL" id="JAGPYM010000026">
    <property type="protein sequence ID" value="KAH6880393.1"/>
    <property type="molecule type" value="Genomic_DNA"/>
</dbReference>
<organism evidence="4 5">
    <name type="scientific">Thelonectria olida</name>
    <dbReference type="NCBI Taxonomy" id="1576542"/>
    <lineage>
        <taxon>Eukaryota</taxon>
        <taxon>Fungi</taxon>
        <taxon>Dikarya</taxon>
        <taxon>Ascomycota</taxon>
        <taxon>Pezizomycotina</taxon>
        <taxon>Sordariomycetes</taxon>
        <taxon>Hypocreomycetidae</taxon>
        <taxon>Hypocreales</taxon>
        <taxon>Nectriaceae</taxon>
        <taxon>Thelonectria</taxon>
    </lineage>
</organism>
<dbReference type="InterPro" id="IPR002110">
    <property type="entry name" value="Ankyrin_rpt"/>
</dbReference>
<evidence type="ECO:0000256" key="2">
    <source>
        <dbReference type="ARBA" id="ARBA00023043"/>
    </source>
</evidence>
<dbReference type="Pfam" id="PF12796">
    <property type="entry name" value="Ank_2"/>
    <property type="match status" value="2"/>
</dbReference>
<dbReference type="PANTHER" id="PTHR24198:SF165">
    <property type="entry name" value="ANKYRIN REPEAT-CONTAINING PROTEIN-RELATED"/>
    <property type="match status" value="1"/>
</dbReference>
<accession>A0A9P8VY07</accession>
<name>A0A9P8VY07_9HYPO</name>
<sequence length="563" mass="62591">MRYDASFGSKPYPWILLFRCARKGELDMLRLLTHGQPVQPLDRIGIGEMGDGTALYQACLAGHFKCARHLMRQGSSLGIRCDPKGLSSMLHAGAIGGSTKIIQCLLQNYAFDINEMDDNCLTPLALACSKGNRRAATILVQKGADPTVRCLSQGCSRFSALYWCADSLLSSTKTASLLLRYQGATWKFSQEDLDVALARSVEEGCEGMFKLLLDNGADPNFPRESDNWTCLHLAAAEGHVQILELLLRDARTNILHTDFTGQTALHVACGMGLVSTIVPFILGPPQQMQAIPPGAMDKLLCAKDIFDLRALDYRLLPSRDQALESVEKNDRDVFLVVLREYLNPLMRYVDGDLKYMVIGDSLVCLGDDDNAVKAYQMNLKWVQCGNEFICYHECKCDRCGSYRMTNSSRLVCRTCIYVNLCERCHTLYQQPLFSGDLCAGHDFLRVPAVSLEELHDNWSLPEGGDHELHWRFARTAEMASPWMDELRAKYSVADVNPTDTVSGHPEIEPGASFFPHIARDMIQSGMYTANLKFTVLIANDAPILLQSVERGEGNQSSAEFAVD</sequence>
<dbReference type="InterPro" id="IPR036770">
    <property type="entry name" value="Ankyrin_rpt-contain_sf"/>
</dbReference>
<proteinExistence type="predicted"/>